<keyword evidence="2" id="KW-1185">Reference proteome</keyword>
<accession>A0AAE1R380</accession>
<sequence>MQGKVPEISLVGIAFQKLRVVLDSCKMEQLSADNVTRVAEAYLFNEMAYLADVDAESCVYSALSSVHIKIVESRKYLRQWRTQISTPYHNYYSLLAKIKGKPSKSNVKNPMVVNFTKSKATCLLRLKFSSREWESCSNSLEKPGSLCLRAFIPHPDFLGTLTPPDAREAQEKPQVKNIQKMLIQ</sequence>
<comment type="caution">
    <text evidence="1">The sequence shown here is derived from an EMBL/GenBank/DDBJ whole genome shotgun (WGS) entry which is preliminary data.</text>
</comment>
<proteinExistence type="predicted"/>
<reference evidence="1" key="1">
    <citation type="submission" date="2023-12" db="EMBL/GenBank/DDBJ databases">
        <title>Genome assembly of Anisodus tanguticus.</title>
        <authorList>
            <person name="Wang Y.-J."/>
        </authorList>
    </citation>
    <scope>NUCLEOTIDE SEQUENCE</scope>
    <source>
        <strain evidence="1">KB-2021</strain>
        <tissue evidence="1">Leaf</tissue>
    </source>
</reference>
<organism evidence="1 2">
    <name type="scientific">Anisodus tanguticus</name>
    <dbReference type="NCBI Taxonomy" id="243964"/>
    <lineage>
        <taxon>Eukaryota</taxon>
        <taxon>Viridiplantae</taxon>
        <taxon>Streptophyta</taxon>
        <taxon>Embryophyta</taxon>
        <taxon>Tracheophyta</taxon>
        <taxon>Spermatophyta</taxon>
        <taxon>Magnoliopsida</taxon>
        <taxon>eudicotyledons</taxon>
        <taxon>Gunneridae</taxon>
        <taxon>Pentapetalae</taxon>
        <taxon>asterids</taxon>
        <taxon>lamiids</taxon>
        <taxon>Solanales</taxon>
        <taxon>Solanaceae</taxon>
        <taxon>Solanoideae</taxon>
        <taxon>Hyoscyameae</taxon>
        <taxon>Anisodus</taxon>
    </lineage>
</organism>
<evidence type="ECO:0000313" key="1">
    <source>
        <dbReference type="EMBL" id="KAK4343909.1"/>
    </source>
</evidence>
<protein>
    <submittedName>
        <fullName evidence="1">Uncharacterized protein</fullName>
    </submittedName>
</protein>
<dbReference type="EMBL" id="JAVYJV010000020">
    <property type="protein sequence ID" value="KAK4343909.1"/>
    <property type="molecule type" value="Genomic_DNA"/>
</dbReference>
<dbReference type="Proteomes" id="UP001291623">
    <property type="component" value="Unassembled WGS sequence"/>
</dbReference>
<dbReference type="AlphaFoldDB" id="A0AAE1R380"/>
<gene>
    <name evidence="1" type="ORF">RND71_037003</name>
</gene>
<name>A0AAE1R380_9SOLA</name>
<evidence type="ECO:0000313" key="2">
    <source>
        <dbReference type="Proteomes" id="UP001291623"/>
    </source>
</evidence>